<feature type="domain" description="Integrase catalytic" evidence="1">
    <location>
        <begin position="2"/>
        <end position="46"/>
    </location>
</feature>
<dbReference type="SUPFAM" id="SSF53098">
    <property type="entry name" value="Ribonuclease H-like"/>
    <property type="match status" value="1"/>
</dbReference>
<reference evidence="2 3" key="1">
    <citation type="journal article" date="2015" name="Nature">
        <title>rRNA introns, odd ribosomes, and small enigmatic genomes across a large radiation of phyla.</title>
        <authorList>
            <person name="Brown C.T."/>
            <person name="Hug L.A."/>
            <person name="Thomas B.C."/>
            <person name="Sharon I."/>
            <person name="Castelle C.J."/>
            <person name="Singh A."/>
            <person name="Wilkins M.J."/>
            <person name="Williams K.H."/>
            <person name="Banfield J.F."/>
        </authorList>
    </citation>
    <scope>NUCLEOTIDE SEQUENCE [LARGE SCALE GENOMIC DNA]</scope>
</reference>
<accession>A0A0G1NH56</accession>
<dbReference type="PANTHER" id="PTHR46889:SF7">
    <property type="entry name" value="TRANSPOSASE FOR INSERTION SEQUENCE ELEMENT IS904"/>
    <property type="match status" value="1"/>
</dbReference>
<dbReference type="PANTHER" id="PTHR46889">
    <property type="entry name" value="TRANSPOSASE INSF FOR INSERTION SEQUENCE IS3B-RELATED"/>
    <property type="match status" value="1"/>
</dbReference>
<sequence length="59" mass="7035">MKTLKAEEVYMKEYRTFDEACADIKQFIEEVYNKKRLHSSIGYVPPNEFEVVFLNKNEA</sequence>
<dbReference type="EMBL" id="LCKF01000001">
    <property type="protein sequence ID" value="KKT92447.1"/>
    <property type="molecule type" value="Genomic_DNA"/>
</dbReference>
<dbReference type="GO" id="GO:0015074">
    <property type="term" value="P:DNA integration"/>
    <property type="evidence" value="ECO:0007669"/>
    <property type="project" value="InterPro"/>
</dbReference>
<organism evidence="2 3">
    <name type="scientific">Candidatus Jorgensenbacteria bacterium GW2011_GWA2_45_13</name>
    <dbReference type="NCBI Taxonomy" id="1618662"/>
    <lineage>
        <taxon>Bacteria</taxon>
        <taxon>Candidatus Joergenseniibacteriota</taxon>
    </lineage>
</organism>
<dbReference type="Pfam" id="PF13683">
    <property type="entry name" value="rve_3"/>
    <property type="match status" value="1"/>
</dbReference>
<dbReference type="Proteomes" id="UP000033966">
    <property type="component" value="Unassembled WGS sequence"/>
</dbReference>
<gene>
    <name evidence="2" type="ORF">UW92_C0001G0013</name>
</gene>
<protein>
    <submittedName>
        <fullName evidence="2">Integrase catalytic region</fullName>
    </submittedName>
</protein>
<dbReference type="InterPro" id="IPR001584">
    <property type="entry name" value="Integrase_cat-core"/>
</dbReference>
<evidence type="ECO:0000313" key="2">
    <source>
        <dbReference type="EMBL" id="KKT92447.1"/>
    </source>
</evidence>
<dbReference type="InterPro" id="IPR012337">
    <property type="entry name" value="RNaseH-like_sf"/>
</dbReference>
<dbReference type="InterPro" id="IPR050900">
    <property type="entry name" value="Transposase_IS3/IS150/IS904"/>
</dbReference>
<name>A0A0G1NH56_9BACT</name>
<evidence type="ECO:0000313" key="3">
    <source>
        <dbReference type="Proteomes" id="UP000033966"/>
    </source>
</evidence>
<dbReference type="AlphaFoldDB" id="A0A0G1NH56"/>
<comment type="caution">
    <text evidence="2">The sequence shown here is derived from an EMBL/GenBank/DDBJ whole genome shotgun (WGS) entry which is preliminary data.</text>
</comment>
<proteinExistence type="predicted"/>
<evidence type="ECO:0000259" key="1">
    <source>
        <dbReference type="Pfam" id="PF13683"/>
    </source>
</evidence>